<feature type="region of interest" description="Disordered" evidence="1">
    <location>
        <begin position="69"/>
        <end position="89"/>
    </location>
</feature>
<comment type="caution">
    <text evidence="2">The sequence shown here is derived from an EMBL/GenBank/DDBJ whole genome shotgun (WGS) entry which is preliminary data.</text>
</comment>
<dbReference type="Proteomes" id="UP001178507">
    <property type="component" value="Unassembled WGS sequence"/>
</dbReference>
<accession>A0AA36NGW5</accession>
<keyword evidence="3" id="KW-1185">Reference proteome</keyword>
<sequence length="172" mass="19896">MRQQLVDIMMKPMSFAEIASFRAVAMLPHIPNALRLADVYAMAVPLFLPSEPLIHKFVWPDDPLPLLSKARPPRMAEPKPSAGSSRPSPLDFQIAGRRFYQFRWERHYWLQYTEWWLRPHLLHFSSARDLLEKATISDEALLRISDAMRSHQAQLQMDALDYWQTALAAALG</sequence>
<evidence type="ECO:0000313" key="3">
    <source>
        <dbReference type="Proteomes" id="UP001178507"/>
    </source>
</evidence>
<organism evidence="2 3">
    <name type="scientific">Effrenium voratum</name>
    <dbReference type="NCBI Taxonomy" id="2562239"/>
    <lineage>
        <taxon>Eukaryota</taxon>
        <taxon>Sar</taxon>
        <taxon>Alveolata</taxon>
        <taxon>Dinophyceae</taxon>
        <taxon>Suessiales</taxon>
        <taxon>Symbiodiniaceae</taxon>
        <taxon>Effrenium</taxon>
    </lineage>
</organism>
<dbReference type="EMBL" id="CAUJNA010003475">
    <property type="protein sequence ID" value="CAJ1402981.1"/>
    <property type="molecule type" value="Genomic_DNA"/>
</dbReference>
<dbReference type="AlphaFoldDB" id="A0AA36NGW5"/>
<protein>
    <submittedName>
        <fullName evidence="2">Uncharacterized protein</fullName>
    </submittedName>
</protein>
<name>A0AA36NGW5_9DINO</name>
<proteinExistence type="predicted"/>
<reference evidence="2" key="1">
    <citation type="submission" date="2023-08" db="EMBL/GenBank/DDBJ databases">
        <authorList>
            <person name="Chen Y."/>
            <person name="Shah S."/>
            <person name="Dougan E. K."/>
            <person name="Thang M."/>
            <person name="Chan C."/>
        </authorList>
    </citation>
    <scope>NUCLEOTIDE SEQUENCE</scope>
</reference>
<evidence type="ECO:0000256" key="1">
    <source>
        <dbReference type="SAM" id="MobiDB-lite"/>
    </source>
</evidence>
<evidence type="ECO:0000313" key="2">
    <source>
        <dbReference type="EMBL" id="CAJ1402981.1"/>
    </source>
</evidence>
<gene>
    <name evidence="2" type="ORF">EVOR1521_LOCUS25750</name>
</gene>